<dbReference type="GO" id="GO:0006606">
    <property type="term" value="P:protein import into nucleus"/>
    <property type="evidence" value="ECO:0007669"/>
    <property type="project" value="TreeGrafter"/>
</dbReference>
<dbReference type="InterPro" id="IPR058669">
    <property type="entry name" value="TPR_IPO7/11-like"/>
</dbReference>
<dbReference type="PANTHER" id="PTHR10997">
    <property type="entry name" value="IMPORTIN-7, 8, 11"/>
    <property type="match status" value="1"/>
</dbReference>
<evidence type="ECO:0000259" key="2">
    <source>
        <dbReference type="Pfam" id="PF25758"/>
    </source>
</evidence>
<proteinExistence type="predicted"/>
<dbReference type="PANTHER" id="PTHR10997:SF7">
    <property type="entry name" value="IMPORTIN-11"/>
    <property type="match status" value="1"/>
</dbReference>
<dbReference type="InterPro" id="IPR016024">
    <property type="entry name" value="ARM-type_fold"/>
</dbReference>
<evidence type="ECO:0000256" key="1">
    <source>
        <dbReference type="SAM" id="MobiDB-lite"/>
    </source>
</evidence>
<name>A0A9Q1GAU8_SYNKA</name>
<feature type="region of interest" description="Disordered" evidence="1">
    <location>
        <begin position="265"/>
        <end position="298"/>
    </location>
</feature>
<dbReference type="SUPFAM" id="SSF48371">
    <property type="entry name" value="ARM repeat"/>
    <property type="match status" value="1"/>
</dbReference>
<keyword evidence="4" id="KW-1185">Reference proteome</keyword>
<evidence type="ECO:0000313" key="3">
    <source>
        <dbReference type="EMBL" id="KAJ8380791.1"/>
    </source>
</evidence>
<accession>A0A9Q1GAU8</accession>
<dbReference type="InterPro" id="IPR011989">
    <property type="entry name" value="ARM-like"/>
</dbReference>
<protein>
    <recommendedName>
        <fullName evidence="2">Importin-7/11-like TPR repeats domain-containing protein</fullName>
    </recommendedName>
</protein>
<dbReference type="Gene3D" id="1.25.10.10">
    <property type="entry name" value="Leucine-rich Repeat Variant"/>
    <property type="match status" value="1"/>
</dbReference>
<organism evidence="3 4">
    <name type="scientific">Synaphobranchus kaupii</name>
    <name type="common">Kaup's arrowtooth eel</name>
    <dbReference type="NCBI Taxonomy" id="118154"/>
    <lineage>
        <taxon>Eukaryota</taxon>
        <taxon>Metazoa</taxon>
        <taxon>Chordata</taxon>
        <taxon>Craniata</taxon>
        <taxon>Vertebrata</taxon>
        <taxon>Euteleostomi</taxon>
        <taxon>Actinopterygii</taxon>
        <taxon>Neopterygii</taxon>
        <taxon>Teleostei</taxon>
        <taxon>Anguilliformes</taxon>
        <taxon>Synaphobranchidae</taxon>
        <taxon>Synaphobranchus</taxon>
    </lineage>
</organism>
<dbReference type="Proteomes" id="UP001152622">
    <property type="component" value="Chromosome 1"/>
</dbReference>
<dbReference type="EMBL" id="JAINUF010000001">
    <property type="protein sequence ID" value="KAJ8380791.1"/>
    <property type="molecule type" value="Genomic_DNA"/>
</dbReference>
<comment type="caution">
    <text evidence="3">The sequence shown here is derived from an EMBL/GenBank/DDBJ whole genome shotgun (WGS) entry which is preliminary data.</text>
</comment>
<dbReference type="GO" id="GO:0005829">
    <property type="term" value="C:cytosol"/>
    <property type="evidence" value="ECO:0007669"/>
    <property type="project" value="TreeGrafter"/>
</dbReference>
<dbReference type="GO" id="GO:0005635">
    <property type="term" value="C:nuclear envelope"/>
    <property type="evidence" value="ECO:0007669"/>
    <property type="project" value="TreeGrafter"/>
</dbReference>
<sequence>MSYTLRDTHRSVKPFRPRQITSHSVLHRDVMRCDSFISFLPDLRDPREAGEWAQAQAVARQNAERSRGLWVKELSSENLRTCFQIINAYTYLSATEFLQNYAESLCRSFCDLLKDITTEGQVQVLKVVEIAIKVSPILGSHMFQPLLPAVLRGIVDGERYPVVMSMYLGVTGRVLLQNSGFFFSLLTQMAADVQQEADQLLGSLIEMWVDRMDNITQPERRKLSSLALLSLLPSDNSVIQDKFCGMINICVESLHDVMSEDPDSGTFKDCMLMSSTEEPKLSDDEEPPTEQDKRKKLE</sequence>
<dbReference type="OrthoDB" id="361693at2759"/>
<reference evidence="3" key="1">
    <citation type="journal article" date="2023" name="Science">
        <title>Genome structures resolve the early diversification of teleost fishes.</title>
        <authorList>
            <person name="Parey E."/>
            <person name="Louis A."/>
            <person name="Montfort J."/>
            <person name="Bouchez O."/>
            <person name="Roques C."/>
            <person name="Iampietro C."/>
            <person name="Lluch J."/>
            <person name="Castinel A."/>
            <person name="Donnadieu C."/>
            <person name="Desvignes T."/>
            <person name="Floi Bucao C."/>
            <person name="Jouanno E."/>
            <person name="Wen M."/>
            <person name="Mejri S."/>
            <person name="Dirks R."/>
            <person name="Jansen H."/>
            <person name="Henkel C."/>
            <person name="Chen W.J."/>
            <person name="Zahm M."/>
            <person name="Cabau C."/>
            <person name="Klopp C."/>
            <person name="Thompson A.W."/>
            <person name="Robinson-Rechavi M."/>
            <person name="Braasch I."/>
            <person name="Lecointre G."/>
            <person name="Bobe J."/>
            <person name="Postlethwait J.H."/>
            <person name="Berthelot C."/>
            <person name="Roest Crollius H."/>
            <person name="Guiguen Y."/>
        </authorList>
    </citation>
    <scope>NUCLEOTIDE SEQUENCE</scope>
    <source>
        <strain evidence="3">WJC10195</strain>
    </source>
</reference>
<dbReference type="AlphaFoldDB" id="A0A9Q1GAU8"/>
<evidence type="ECO:0000313" key="4">
    <source>
        <dbReference type="Proteomes" id="UP001152622"/>
    </source>
</evidence>
<feature type="domain" description="Importin-7/11-like TPR repeats" evidence="2">
    <location>
        <begin position="73"/>
        <end position="296"/>
    </location>
</feature>
<gene>
    <name evidence="3" type="ORF">SKAU_G00015690</name>
</gene>
<dbReference type="Pfam" id="PF25758">
    <property type="entry name" value="TPR_IPO11"/>
    <property type="match status" value="1"/>
</dbReference>